<feature type="region of interest" description="Disordered" evidence="1">
    <location>
        <begin position="23"/>
        <end position="72"/>
    </location>
</feature>
<dbReference type="Proteomes" id="UP001183246">
    <property type="component" value="Unassembled WGS sequence"/>
</dbReference>
<sequence length="196" mass="19776">MRRSIRLAVPAIAAATFLLTGCGSDDEEGGSPFGGGSGEENAQEGGAASGETGGEEAPADEGGSGGGAAPTNEELEGFWTETAGGDDSTLTITAGEAQYMENIEEEGDLCTGSVSDGTLTVECLQLGSALFPDTEAALTLDGTTLTVAWASGTTETFESLAGDLGDLGDMGSLEGLETPDMSELEDLQQELEDLGY</sequence>
<evidence type="ECO:0000313" key="3">
    <source>
        <dbReference type="Proteomes" id="UP001183246"/>
    </source>
</evidence>
<dbReference type="RefSeq" id="WP_311707828.1">
    <property type="nucleotide sequence ID" value="NZ_JAVREL010000023.1"/>
</dbReference>
<dbReference type="PROSITE" id="PS51257">
    <property type="entry name" value="PROKAR_LIPOPROTEIN"/>
    <property type="match status" value="1"/>
</dbReference>
<protein>
    <recommendedName>
        <fullName evidence="4">Lipoprotein</fullName>
    </recommendedName>
</protein>
<organism evidence="2 3">
    <name type="scientific">Streptomyces litchfieldiae</name>
    <dbReference type="NCBI Taxonomy" id="3075543"/>
    <lineage>
        <taxon>Bacteria</taxon>
        <taxon>Bacillati</taxon>
        <taxon>Actinomycetota</taxon>
        <taxon>Actinomycetes</taxon>
        <taxon>Kitasatosporales</taxon>
        <taxon>Streptomycetaceae</taxon>
        <taxon>Streptomyces</taxon>
    </lineage>
</organism>
<evidence type="ECO:0000256" key="1">
    <source>
        <dbReference type="SAM" id="MobiDB-lite"/>
    </source>
</evidence>
<keyword evidence="3" id="KW-1185">Reference proteome</keyword>
<reference evidence="3" key="1">
    <citation type="submission" date="2023-07" db="EMBL/GenBank/DDBJ databases">
        <title>30 novel species of actinomycetes from the DSMZ collection.</title>
        <authorList>
            <person name="Nouioui I."/>
        </authorList>
    </citation>
    <scope>NUCLEOTIDE SEQUENCE [LARGE SCALE GENOMIC DNA]</scope>
    <source>
        <strain evidence="3">DSM 44938</strain>
    </source>
</reference>
<proteinExistence type="predicted"/>
<dbReference type="EMBL" id="JAVREL010000023">
    <property type="protein sequence ID" value="MDT0346708.1"/>
    <property type="molecule type" value="Genomic_DNA"/>
</dbReference>
<evidence type="ECO:0008006" key="4">
    <source>
        <dbReference type="Google" id="ProtNLM"/>
    </source>
</evidence>
<accession>A0ABU2MZL3</accession>
<name>A0ABU2MZL3_9ACTN</name>
<evidence type="ECO:0000313" key="2">
    <source>
        <dbReference type="EMBL" id="MDT0346708.1"/>
    </source>
</evidence>
<comment type="caution">
    <text evidence="2">The sequence shown here is derived from an EMBL/GenBank/DDBJ whole genome shotgun (WGS) entry which is preliminary data.</text>
</comment>
<gene>
    <name evidence="2" type="ORF">RM590_29610</name>
</gene>